<dbReference type="Proteomes" id="UP001155040">
    <property type="component" value="Unassembled WGS sequence"/>
</dbReference>
<dbReference type="SUPFAM" id="SSF52540">
    <property type="entry name" value="P-loop containing nucleoside triphosphate hydrolases"/>
    <property type="match status" value="1"/>
</dbReference>
<feature type="region of interest" description="Disordered" evidence="1">
    <location>
        <begin position="156"/>
        <end position="200"/>
    </location>
</feature>
<dbReference type="Gene3D" id="3.40.50.300">
    <property type="entry name" value="P-loop containing nucleotide triphosphate hydrolases"/>
    <property type="match status" value="3"/>
</dbReference>
<dbReference type="InterPro" id="IPR041677">
    <property type="entry name" value="DNA2/NAM7_AAA_11"/>
</dbReference>
<keyword evidence="6" id="KW-0255">Endonuclease</keyword>
<feature type="domain" description="DNA2/NAM7 helicase helicase" evidence="3">
    <location>
        <begin position="1046"/>
        <end position="1086"/>
    </location>
</feature>
<keyword evidence="6" id="KW-0378">Hydrolase</keyword>
<keyword evidence="6" id="KW-0540">Nuclease</keyword>
<dbReference type="InterPro" id="IPR025103">
    <property type="entry name" value="DUF4011"/>
</dbReference>
<dbReference type="InterPro" id="IPR027417">
    <property type="entry name" value="P-loop_NTPase"/>
</dbReference>
<dbReference type="Pfam" id="PF18741">
    <property type="entry name" value="MTES_1575"/>
    <property type="match status" value="1"/>
</dbReference>
<dbReference type="EMBL" id="JANUBF010000034">
    <property type="protein sequence ID" value="MCS4038020.1"/>
    <property type="molecule type" value="Genomic_DNA"/>
</dbReference>
<dbReference type="FunFam" id="3.40.960.10:FF:000002">
    <property type="entry name" value="DNA helicase related protein"/>
    <property type="match status" value="1"/>
</dbReference>
<feature type="region of interest" description="Disordered" evidence="1">
    <location>
        <begin position="1591"/>
        <end position="1619"/>
    </location>
</feature>
<evidence type="ECO:0000259" key="5">
    <source>
        <dbReference type="Pfam" id="PF18741"/>
    </source>
</evidence>
<feature type="domain" description="Restriction endonuclease type II-like" evidence="5">
    <location>
        <begin position="1349"/>
        <end position="1446"/>
    </location>
</feature>
<dbReference type="Pfam" id="PF11784">
    <property type="entry name" value="DUF3320"/>
    <property type="match status" value="1"/>
</dbReference>
<dbReference type="InterPro" id="IPR036388">
    <property type="entry name" value="WH-like_DNA-bd_sf"/>
</dbReference>
<dbReference type="SUPFAM" id="SSF52980">
    <property type="entry name" value="Restriction endonuclease-like"/>
    <property type="match status" value="1"/>
</dbReference>
<dbReference type="InterPro" id="IPR041679">
    <property type="entry name" value="DNA2/NAM7-like_C"/>
</dbReference>
<feature type="compositionally biased region" description="Acidic residues" evidence="1">
    <location>
        <begin position="162"/>
        <end position="181"/>
    </location>
</feature>
<feature type="domain" description="DNA2/NAM7 helicase-like C-terminal" evidence="4">
    <location>
        <begin position="1107"/>
        <end position="1304"/>
    </location>
</feature>
<comment type="caution">
    <text evidence="6">The sequence shown here is derived from an EMBL/GenBank/DDBJ whole genome shotgun (WGS) entry which is preliminary data.</text>
</comment>
<dbReference type="InterPro" id="IPR045055">
    <property type="entry name" value="DNA2/NAM7-like"/>
</dbReference>
<dbReference type="GO" id="GO:0004519">
    <property type="term" value="F:endonuclease activity"/>
    <property type="evidence" value="ECO:0007669"/>
    <property type="project" value="UniProtKB-KW"/>
</dbReference>
<name>A0A9X2ZCS4_9BACT</name>
<reference evidence="6" key="1">
    <citation type="submission" date="2022-08" db="EMBL/GenBank/DDBJ databases">
        <title>Genomic Encyclopedia of Type Strains, Phase V (KMG-V): Genome sequencing to study the core and pangenomes of soil and plant-associated prokaryotes.</title>
        <authorList>
            <person name="Whitman W."/>
        </authorList>
    </citation>
    <scope>NUCLEOTIDE SEQUENCE</scope>
    <source>
        <strain evidence="6">SP3012</strain>
    </source>
</reference>
<evidence type="ECO:0000259" key="2">
    <source>
        <dbReference type="Pfam" id="PF11784"/>
    </source>
</evidence>
<protein>
    <submittedName>
        <fullName evidence="6">Very-short-patch-repair endonuclease/DNA polymerase III delta prime subunit</fullName>
    </submittedName>
</protein>
<dbReference type="FunFam" id="3.40.50.300:FF:002063">
    <property type="entry name" value="DNA helicase related protein"/>
    <property type="match status" value="1"/>
</dbReference>
<feature type="compositionally biased region" description="Basic and acidic residues" evidence="1">
    <location>
        <begin position="1466"/>
        <end position="1489"/>
    </location>
</feature>
<dbReference type="Pfam" id="PF13086">
    <property type="entry name" value="AAA_11"/>
    <property type="match status" value="1"/>
</dbReference>
<feature type="region of interest" description="Disordered" evidence="1">
    <location>
        <begin position="1451"/>
        <end position="1511"/>
    </location>
</feature>
<dbReference type="RefSeq" id="WP_259091260.1">
    <property type="nucleotide sequence ID" value="NZ_JANUBF010000034.1"/>
</dbReference>
<proteinExistence type="predicted"/>
<dbReference type="Gene3D" id="1.10.10.10">
    <property type="entry name" value="Winged helix-like DNA-binding domain superfamily/Winged helix DNA-binding domain"/>
    <property type="match status" value="1"/>
</dbReference>
<evidence type="ECO:0000259" key="3">
    <source>
        <dbReference type="Pfam" id="PF13086"/>
    </source>
</evidence>
<dbReference type="PANTHER" id="PTHR10887:SF530">
    <property type="entry name" value="SUPERFAMILY I DNA HELICASES"/>
    <property type="match status" value="1"/>
</dbReference>
<evidence type="ECO:0000313" key="7">
    <source>
        <dbReference type="Proteomes" id="UP001155040"/>
    </source>
</evidence>
<dbReference type="InterPro" id="IPR021754">
    <property type="entry name" value="DUF3320"/>
</dbReference>
<evidence type="ECO:0000259" key="4">
    <source>
        <dbReference type="Pfam" id="PF13087"/>
    </source>
</evidence>
<feature type="region of interest" description="Disordered" evidence="1">
    <location>
        <begin position="58"/>
        <end position="86"/>
    </location>
</feature>
<dbReference type="PANTHER" id="PTHR10887">
    <property type="entry name" value="DNA2/NAM7 HELICASE FAMILY"/>
    <property type="match status" value="1"/>
</dbReference>
<sequence length="1688" mass="190572">MAKTDEILHFIEENEGVEAQKIADQLGLKKSKVKSILYSKKGEGTVIQDDDYQWYLAEEKEEKSSDSKASLGSESPTEDSGLAQANAPNRAAIADQLDRARKNELLDLTLRNPLISHRTLKSRGVEIIDERPPQIYQILVEEGRKMSFLSVSDEEKEKLSEVEDEELVFGQPEEQEPEESQASDGPAERHVDTKLQTPYTSEKLQGRLRSSYYHAESTIQEEGVNTLYLALGMLRWYRKSGAEKERKAPILLVPVELSRTDVQGRFRLEYLGEEIGGNLSLKAFLDGEFGLDWPLPPDPEEGKLDLQDYFNEVQQIISYKDRWRIDHHAAELGFFSFSQFLMYEDLSVENWPEGQRPDEHPVIRRLLEEGFDQSGSPLSAEENLDQHLDPEDTYHVVEADSSQTEAILAVKRGENLVLQGPPGTGKSQTITNVIAEAIGDGKTVLFASEKMAALEVVKRNLDSVGLGDACLELHSHKTRKKAVLSELERTLNLGRPQVEDFSQDAAVMVDAREKLNNYAEAVNRPIGESGVRPYDAYGELVQLQEVLEDVQVPNLDVPAMKSWSSQEYEEKKFLVEQVESHLAEMGVPAEHPFWGSQKTRFLPREQEDIEQASRSAAEILRSLREAASKLASHTGLPDPESAADTDELLRTAEKLTEAPDLTGLNVHVDAWHMHAQVLGEIVEAGERHAELLDEHGDVLIPEAWDQDVFDIRQRLAKHGEKWYRWIFSEWRDAKSDLAALCKGDLPSGAQERLDLVDAILEAQRIEETLEENDTLASEAFGTAWRGVSSDWGTLRRGTEYLTEVHRRIREDRLPEVILDTLAGPTDLDAIEPLIETLRSYQQEIEEARGDFKSEIDLNPEVRFEERSLSSQPYDVQAETFARCRDEAPRLQEIVTFNQNANRLEEEGLTPVREATATWEEAPFHLVSAFQRAYFNVLLEQAMDERPALEQFSGAQHEQVVERFRELDQAGLQHNRLELALKHYEGMPEKRGAGQMGTLLYEMGKKSRHMPIRKLMKRAGNAIQAIKPVFMMSPMSVPKYLPPGSIDFDLVVFDEASQVRPVDALGSILRGQQSIVVGDNKQLPPTSFFDSAIDTSGEGFKQQAGDQESILDLFRSRGASEKMLRFHYRSKHESLIAVSNKEFYDNNLNVFPSPDANQEETGLEFNHLPDTTYDRGGSRKNKGEAEEVVRRVMKHARENPDMSLGVATFSSAQQEAIRDHLEQKRRQDPSCEGFFSGHPDEPFFVKNLESVQGDQRDVIFISVGYGRDDDGRVSMNFGPLNQDGGERRLNVLTTRAKYRCEVFTNLTADDIDLGSTNARGVEVLKEYLKFAETGELDLAAASGRGPDSPFEEAVADRLREEGYDVEYQVGVAGFYIDLTVKDPDRPGRHLLGIECDGATYHSAKMARVRDRTRQAVLESLGWTIHRIWSTDWFRNPEDQLNQTVQAIERARLKAKAGSNESEEAEKEDQTAEKESAADRKDSKAHSKDQDAPQESETQIERAEEESADMQSVPYEEATVQVRAEDSLHEVTTHRLGKRISEVVRQESPVHEEVAMRRILSGAGVSRLGSRIRDALEEAILHATQKSWVEHQDGFLRDPDQEEVPVRDRSKLDGPARDIDRVPPSEIMEAAKKVTEVSFGIGRDELAKEVGRELGFKRIGTNIQNRIEDIIDRMIGQDLLSEEDDHLTLP</sequence>
<dbReference type="Pfam" id="PF13087">
    <property type="entry name" value="AAA_12"/>
    <property type="match status" value="1"/>
</dbReference>
<accession>A0A9X2ZCS4</accession>
<feature type="domain" description="DUF3320" evidence="2">
    <location>
        <begin position="1524"/>
        <end position="1572"/>
    </location>
</feature>
<organism evidence="6 7">
    <name type="scientific">Salinibacter ruber</name>
    <dbReference type="NCBI Taxonomy" id="146919"/>
    <lineage>
        <taxon>Bacteria</taxon>
        <taxon>Pseudomonadati</taxon>
        <taxon>Rhodothermota</taxon>
        <taxon>Rhodothermia</taxon>
        <taxon>Rhodothermales</taxon>
        <taxon>Salinibacteraceae</taxon>
        <taxon>Salinibacter</taxon>
    </lineage>
</organism>
<dbReference type="GO" id="GO:0004386">
    <property type="term" value="F:helicase activity"/>
    <property type="evidence" value="ECO:0007669"/>
    <property type="project" value="InterPro"/>
</dbReference>
<feature type="region of interest" description="Disordered" evidence="1">
    <location>
        <begin position="1165"/>
        <end position="1184"/>
    </location>
</feature>
<evidence type="ECO:0000256" key="1">
    <source>
        <dbReference type="SAM" id="MobiDB-lite"/>
    </source>
</evidence>
<dbReference type="Pfam" id="PF13195">
    <property type="entry name" value="DUF4011"/>
    <property type="match status" value="1"/>
</dbReference>
<dbReference type="InterPro" id="IPR049468">
    <property type="entry name" value="Restrct_endonuc-II-like_dom"/>
</dbReference>
<dbReference type="InterPro" id="IPR047187">
    <property type="entry name" value="SF1_C_Upf1"/>
</dbReference>
<dbReference type="CDD" id="cd18808">
    <property type="entry name" value="SF1_C_Upf1"/>
    <property type="match status" value="1"/>
</dbReference>
<feature type="compositionally biased region" description="Basic and acidic residues" evidence="1">
    <location>
        <begin position="1171"/>
        <end position="1184"/>
    </location>
</feature>
<dbReference type="Gene3D" id="3.40.960.10">
    <property type="entry name" value="VSR Endonuclease"/>
    <property type="match status" value="1"/>
</dbReference>
<dbReference type="InterPro" id="IPR011335">
    <property type="entry name" value="Restrct_endonuc-II-like"/>
</dbReference>
<evidence type="ECO:0000313" key="6">
    <source>
        <dbReference type="EMBL" id="MCS4038020.1"/>
    </source>
</evidence>
<gene>
    <name evidence="6" type="ORF">GGQ01_003109</name>
</gene>